<dbReference type="Gene3D" id="1.20.120.350">
    <property type="entry name" value="Voltage-gated potassium channels. Chain C"/>
    <property type="match status" value="1"/>
</dbReference>
<dbReference type="InterPro" id="IPR028325">
    <property type="entry name" value="VG_K_chnl"/>
</dbReference>
<feature type="domain" description="Potassium channel" evidence="10">
    <location>
        <begin position="131"/>
        <end position="203"/>
    </location>
</feature>
<evidence type="ECO:0000256" key="2">
    <source>
        <dbReference type="ARBA" id="ARBA00022448"/>
    </source>
</evidence>
<comment type="caution">
    <text evidence="11">The sequence shown here is derived from an EMBL/GenBank/DDBJ whole genome shotgun (WGS) entry which is preliminary data.</text>
</comment>
<dbReference type="PANTHER" id="PTHR11537:SF254">
    <property type="entry name" value="POTASSIUM VOLTAGE-GATED CHANNEL PROTEIN SHAB"/>
    <property type="match status" value="1"/>
</dbReference>
<dbReference type="Pfam" id="PF07885">
    <property type="entry name" value="Ion_trans_2"/>
    <property type="match status" value="1"/>
</dbReference>
<keyword evidence="5" id="KW-0406">Ion transport</keyword>
<dbReference type="InterPro" id="IPR027359">
    <property type="entry name" value="Volt_channel_dom_sf"/>
</dbReference>
<dbReference type="Proteomes" id="UP000744032">
    <property type="component" value="Unassembled WGS sequence"/>
</dbReference>
<keyword evidence="7 11" id="KW-0407">Ion channel</keyword>
<feature type="transmembrane region" description="Helical" evidence="9">
    <location>
        <begin position="179"/>
        <end position="205"/>
    </location>
</feature>
<protein>
    <submittedName>
        <fullName evidence="11">Potassium channel family protein</fullName>
    </submittedName>
</protein>
<evidence type="ECO:0000256" key="4">
    <source>
        <dbReference type="ARBA" id="ARBA00022989"/>
    </source>
</evidence>
<feature type="region of interest" description="Disordered" evidence="8">
    <location>
        <begin position="242"/>
        <end position="338"/>
    </location>
</feature>
<dbReference type="InterPro" id="IPR013099">
    <property type="entry name" value="K_chnl_dom"/>
</dbReference>
<feature type="compositionally biased region" description="Low complexity" evidence="8">
    <location>
        <begin position="258"/>
        <end position="268"/>
    </location>
</feature>
<evidence type="ECO:0000313" key="12">
    <source>
        <dbReference type="Proteomes" id="UP000744032"/>
    </source>
</evidence>
<proteinExistence type="predicted"/>
<keyword evidence="4 9" id="KW-1133">Transmembrane helix</keyword>
<evidence type="ECO:0000256" key="6">
    <source>
        <dbReference type="ARBA" id="ARBA00023136"/>
    </source>
</evidence>
<evidence type="ECO:0000259" key="10">
    <source>
        <dbReference type="Pfam" id="PF07885"/>
    </source>
</evidence>
<keyword evidence="2" id="KW-0813">Transport</keyword>
<name>A0ABX1ISQ9_STRGB</name>
<accession>A0ABX1ISQ9</accession>
<feature type="transmembrane region" description="Helical" evidence="9">
    <location>
        <begin position="17"/>
        <end position="34"/>
    </location>
</feature>
<keyword evidence="6 9" id="KW-0472">Membrane</keyword>
<evidence type="ECO:0000256" key="5">
    <source>
        <dbReference type="ARBA" id="ARBA00023065"/>
    </source>
</evidence>
<keyword evidence="12" id="KW-1185">Reference proteome</keyword>
<evidence type="ECO:0000256" key="8">
    <source>
        <dbReference type="SAM" id="MobiDB-lite"/>
    </source>
</evidence>
<sequence>MDRQTAQARWEQATQRPLFVLAVLFAVAYAVPIVDTSAGHALTRVCTVIEGVVWGAFAVDYLTRLGFAPRRWDFVRSHWADLCAVVLPMLQPLRLLRLVSTLMLVGRRARMASQIRLTTYVAGAVVGLLMFGSLAVLSVERDAPDGNIRTLGDAVWWSFTTMTTVGYGDHAPTTGLGRVLAVGLMLSGIALLGVVTANIAAWFISRFEKDDVEERRQTEAIEALTEEVRRLRAEVAALSAPLRPTTPTALGREVPVSQQAAARAGRAGQPDDGQQGVDRAQDHGDQGRYGAGARPRAAHGQPAADDRGGTEDDPEGEETRDRADEPDDAERRAIRPGP</sequence>
<keyword evidence="3 9" id="KW-0812">Transmembrane</keyword>
<evidence type="ECO:0000256" key="7">
    <source>
        <dbReference type="ARBA" id="ARBA00023303"/>
    </source>
</evidence>
<evidence type="ECO:0000313" key="11">
    <source>
        <dbReference type="EMBL" id="NKQ28045.1"/>
    </source>
</evidence>
<comment type="subcellular location">
    <subcellularLocation>
        <location evidence="1">Membrane</location>
        <topology evidence="1">Multi-pass membrane protein</topology>
    </subcellularLocation>
</comment>
<gene>
    <name evidence="11" type="ORF">HF200_27500</name>
</gene>
<feature type="compositionally biased region" description="Low complexity" evidence="8">
    <location>
        <begin position="291"/>
        <end position="303"/>
    </location>
</feature>
<evidence type="ECO:0000256" key="1">
    <source>
        <dbReference type="ARBA" id="ARBA00004141"/>
    </source>
</evidence>
<feature type="transmembrane region" description="Helical" evidence="9">
    <location>
        <begin position="117"/>
        <end position="137"/>
    </location>
</feature>
<organism evidence="11 12">
    <name type="scientific">Streptomyces galbus</name>
    <dbReference type="NCBI Taxonomy" id="33898"/>
    <lineage>
        <taxon>Bacteria</taxon>
        <taxon>Bacillati</taxon>
        <taxon>Actinomycetota</taxon>
        <taxon>Actinomycetes</taxon>
        <taxon>Kitasatosporales</taxon>
        <taxon>Streptomycetaceae</taxon>
        <taxon>Streptomyces</taxon>
    </lineage>
</organism>
<evidence type="ECO:0000256" key="9">
    <source>
        <dbReference type="SAM" id="Phobius"/>
    </source>
</evidence>
<feature type="compositionally biased region" description="Basic and acidic residues" evidence="8">
    <location>
        <begin position="317"/>
        <end position="338"/>
    </location>
</feature>
<dbReference type="GO" id="GO:0034220">
    <property type="term" value="P:monoatomic ion transmembrane transport"/>
    <property type="evidence" value="ECO:0007669"/>
    <property type="project" value="UniProtKB-KW"/>
</dbReference>
<dbReference type="Gene3D" id="1.10.287.70">
    <property type="match status" value="1"/>
</dbReference>
<evidence type="ECO:0000256" key="3">
    <source>
        <dbReference type="ARBA" id="ARBA00022692"/>
    </source>
</evidence>
<reference evidence="11 12" key="1">
    <citation type="submission" date="2020-04" db="EMBL/GenBank/DDBJ databases">
        <title>Genome sequence of Streptomyces galbus strain I339.</title>
        <authorList>
            <person name="Silva E.A.N."/>
            <person name="Merces M."/>
            <person name="Castelo Branco A.P.O.T."/>
            <person name="Vasconcelos P.C."/>
            <person name="Costa N.P."/>
            <person name="Marinho G.C.S."/>
            <person name="Oliveira C.J.B."/>
            <person name="Araujo D."/>
            <person name="Rodrigues Junior V.S."/>
            <person name="Almeida R."/>
            <person name="Silva Filho U.R."/>
            <person name="Andrade A.S.A."/>
            <person name="Cibulski S.P."/>
        </authorList>
    </citation>
    <scope>NUCLEOTIDE SEQUENCE [LARGE SCALE GENOMIC DNA]</scope>
    <source>
        <strain evidence="11 12">I339</strain>
    </source>
</reference>
<dbReference type="PANTHER" id="PTHR11537">
    <property type="entry name" value="VOLTAGE-GATED POTASSIUM CHANNEL"/>
    <property type="match status" value="1"/>
</dbReference>
<dbReference type="EMBL" id="JAAXMD010000360">
    <property type="protein sequence ID" value="NKQ28045.1"/>
    <property type="molecule type" value="Genomic_DNA"/>
</dbReference>
<dbReference type="SUPFAM" id="SSF81324">
    <property type="entry name" value="Voltage-gated potassium channels"/>
    <property type="match status" value="1"/>
</dbReference>